<comment type="caution">
    <text evidence="2">The sequence shown here is derived from an EMBL/GenBank/DDBJ whole genome shotgun (WGS) entry which is preliminary data.</text>
</comment>
<dbReference type="OrthoDB" id="7686821at2759"/>
<keyword evidence="1" id="KW-0472">Membrane</keyword>
<evidence type="ECO:0000313" key="3">
    <source>
        <dbReference type="Proteomes" id="UP000215335"/>
    </source>
</evidence>
<keyword evidence="1" id="KW-0812">Transmembrane</keyword>
<feature type="transmembrane region" description="Helical" evidence="1">
    <location>
        <begin position="132"/>
        <end position="150"/>
    </location>
</feature>
<feature type="transmembrane region" description="Helical" evidence="1">
    <location>
        <begin position="6"/>
        <end position="25"/>
    </location>
</feature>
<keyword evidence="1" id="KW-1133">Transmembrane helix</keyword>
<gene>
    <name evidence="2" type="ORF">TSAR_016253</name>
</gene>
<accession>A0A232FAH7</accession>
<feature type="transmembrane region" description="Helical" evidence="1">
    <location>
        <begin position="76"/>
        <end position="96"/>
    </location>
</feature>
<protein>
    <submittedName>
        <fullName evidence="2">Uncharacterized protein</fullName>
    </submittedName>
</protein>
<reference evidence="2 3" key="1">
    <citation type="journal article" date="2017" name="Curr. Biol.">
        <title>The Evolution of Venom by Co-option of Single-Copy Genes.</title>
        <authorList>
            <person name="Martinson E.O."/>
            <person name="Mrinalini"/>
            <person name="Kelkar Y.D."/>
            <person name="Chang C.H."/>
            <person name="Werren J.H."/>
        </authorList>
    </citation>
    <scope>NUCLEOTIDE SEQUENCE [LARGE SCALE GENOMIC DNA]</scope>
    <source>
        <strain evidence="2 3">Alberta</strain>
        <tissue evidence="2">Whole body</tissue>
    </source>
</reference>
<keyword evidence="3" id="KW-1185">Reference proteome</keyword>
<evidence type="ECO:0000313" key="2">
    <source>
        <dbReference type="EMBL" id="OXU27846.1"/>
    </source>
</evidence>
<dbReference type="EMBL" id="NNAY01000531">
    <property type="protein sequence ID" value="OXU27846.1"/>
    <property type="molecule type" value="Genomic_DNA"/>
</dbReference>
<dbReference type="AlphaFoldDB" id="A0A232FAH7"/>
<organism evidence="2 3">
    <name type="scientific">Trichomalopsis sarcophagae</name>
    <dbReference type="NCBI Taxonomy" id="543379"/>
    <lineage>
        <taxon>Eukaryota</taxon>
        <taxon>Metazoa</taxon>
        <taxon>Ecdysozoa</taxon>
        <taxon>Arthropoda</taxon>
        <taxon>Hexapoda</taxon>
        <taxon>Insecta</taxon>
        <taxon>Pterygota</taxon>
        <taxon>Neoptera</taxon>
        <taxon>Endopterygota</taxon>
        <taxon>Hymenoptera</taxon>
        <taxon>Apocrita</taxon>
        <taxon>Proctotrupomorpha</taxon>
        <taxon>Chalcidoidea</taxon>
        <taxon>Pteromalidae</taxon>
        <taxon>Pteromalinae</taxon>
        <taxon>Trichomalopsis</taxon>
    </lineage>
</organism>
<dbReference type="Pfam" id="PF16089">
    <property type="entry name" value="DUF4818"/>
    <property type="match status" value="1"/>
</dbReference>
<feature type="transmembrane region" description="Helical" evidence="1">
    <location>
        <begin position="37"/>
        <end position="56"/>
    </location>
</feature>
<proteinExistence type="predicted"/>
<sequence>MTKLVYTIWALVLNCMGISVFKTCFSDAMEDDYGDYLLSGPPITSITFALGVYTITSNLNFYPASFRKPSAPLMGLYEFLVTAFILDFSVACVWTPIDVHIYTTFTRALCKVFISFGFSDAATWLLHNKSPMAILCCITAIGFFLTTLHVTRSVDFTIYSDFGPRFFADHLKSTMVKKIASELPKLEEAHIRVTTATIKHWVVRPTNYATFTFADPSIFKKTPTI</sequence>
<evidence type="ECO:0000256" key="1">
    <source>
        <dbReference type="SAM" id="Phobius"/>
    </source>
</evidence>
<name>A0A232FAH7_9HYME</name>
<dbReference type="Proteomes" id="UP000215335">
    <property type="component" value="Unassembled WGS sequence"/>
</dbReference>
<dbReference type="InterPro" id="IPR032145">
    <property type="entry name" value="DUF4818"/>
</dbReference>